<keyword evidence="3" id="KW-1185">Reference proteome</keyword>
<dbReference type="RefSeq" id="WP_341406791.1">
    <property type="nucleotide sequence ID" value="NZ_JBBUKT010000009.1"/>
</dbReference>
<proteinExistence type="predicted"/>
<dbReference type="Proteomes" id="UP001371305">
    <property type="component" value="Unassembled WGS sequence"/>
</dbReference>
<accession>A0ABU9AZC9</accession>
<organism evidence="2 3">
    <name type="scientific">Luteolibacter soli</name>
    <dbReference type="NCBI Taxonomy" id="3135280"/>
    <lineage>
        <taxon>Bacteria</taxon>
        <taxon>Pseudomonadati</taxon>
        <taxon>Verrucomicrobiota</taxon>
        <taxon>Verrucomicrobiia</taxon>
        <taxon>Verrucomicrobiales</taxon>
        <taxon>Verrucomicrobiaceae</taxon>
        <taxon>Luteolibacter</taxon>
    </lineage>
</organism>
<name>A0ABU9AZC9_9BACT</name>
<sequence>MKSFSKFSGLLAMLLAVTLPCSSMIDVGVLTPKEAKELGVVLKHRPNGDAGEMVWLEFKKEGFFEKLTYCEFQISDAKGNHLASARLDPHPVNHEQPKDVVSVSFSAVPAELERCSIMLVAYGSTKGDVGLILKVKDFLEAEKVKE</sequence>
<evidence type="ECO:0000313" key="2">
    <source>
        <dbReference type="EMBL" id="MEK7953031.1"/>
    </source>
</evidence>
<keyword evidence="1" id="KW-0732">Signal</keyword>
<evidence type="ECO:0000256" key="1">
    <source>
        <dbReference type="SAM" id="SignalP"/>
    </source>
</evidence>
<feature type="signal peptide" evidence="1">
    <location>
        <begin position="1"/>
        <end position="25"/>
    </location>
</feature>
<feature type="chain" id="PRO_5046355966" evidence="1">
    <location>
        <begin position="26"/>
        <end position="146"/>
    </location>
</feature>
<protein>
    <submittedName>
        <fullName evidence="2">Uncharacterized protein</fullName>
    </submittedName>
</protein>
<gene>
    <name evidence="2" type="ORF">WKV53_21130</name>
</gene>
<dbReference type="EMBL" id="JBBUKT010000009">
    <property type="protein sequence ID" value="MEK7953031.1"/>
    <property type="molecule type" value="Genomic_DNA"/>
</dbReference>
<evidence type="ECO:0000313" key="3">
    <source>
        <dbReference type="Proteomes" id="UP001371305"/>
    </source>
</evidence>
<reference evidence="2 3" key="1">
    <citation type="submission" date="2024-04" db="EMBL/GenBank/DDBJ databases">
        <title>Luteolibacter sp. isolated from soil.</title>
        <authorList>
            <person name="An J."/>
        </authorList>
    </citation>
    <scope>NUCLEOTIDE SEQUENCE [LARGE SCALE GENOMIC DNA]</scope>
    <source>
        <strain evidence="2 3">Y139</strain>
    </source>
</reference>
<comment type="caution">
    <text evidence="2">The sequence shown here is derived from an EMBL/GenBank/DDBJ whole genome shotgun (WGS) entry which is preliminary data.</text>
</comment>